<evidence type="ECO:0000256" key="1">
    <source>
        <dbReference type="SAM" id="MobiDB-lite"/>
    </source>
</evidence>
<gene>
    <name evidence="2" type="ORF">A2U01_0018019</name>
</gene>
<sequence>ASRWKTATLEERFGGTVEVVCGKVVWRRRFGSAGMRSERSRVLGTSEGFQSEQREERAG</sequence>
<comment type="caution">
    <text evidence="2">The sequence shown here is derived from an EMBL/GenBank/DDBJ whole genome shotgun (WGS) entry which is preliminary data.</text>
</comment>
<protein>
    <submittedName>
        <fullName evidence="2">Uncharacterized protein</fullName>
    </submittedName>
</protein>
<proteinExistence type="predicted"/>
<reference evidence="2 3" key="1">
    <citation type="journal article" date="2018" name="Front. Plant Sci.">
        <title>Red Clover (Trifolium pratense) and Zigzag Clover (T. medium) - A Picture of Genomic Similarities and Differences.</title>
        <authorList>
            <person name="Dluhosova J."/>
            <person name="Istvanek J."/>
            <person name="Nedelnik J."/>
            <person name="Repkova J."/>
        </authorList>
    </citation>
    <scope>NUCLEOTIDE SEQUENCE [LARGE SCALE GENOMIC DNA]</scope>
    <source>
        <strain evidence="3">cv. 10/8</strain>
        <tissue evidence="2">Leaf</tissue>
    </source>
</reference>
<name>A0A392NB08_9FABA</name>
<organism evidence="2 3">
    <name type="scientific">Trifolium medium</name>
    <dbReference type="NCBI Taxonomy" id="97028"/>
    <lineage>
        <taxon>Eukaryota</taxon>
        <taxon>Viridiplantae</taxon>
        <taxon>Streptophyta</taxon>
        <taxon>Embryophyta</taxon>
        <taxon>Tracheophyta</taxon>
        <taxon>Spermatophyta</taxon>
        <taxon>Magnoliopsida</taxon>
        <taxon>eudicotyledons</taxon>
        <taxon>Gunneridae</taxon>
        <taxon>Pentapetalae</taxon>
        <taxon>rosids</taxon>
        <taxon>fabids</taxon>
        <taxon>Fabales</taxon>
        <taxon>Fabaceae</taxon>
        <taxon>Papilionoideae</taxon>
        <taxon>50 kb inversion clade</taxon>
        <taxon>NPAAA clade</taxon>
        <taxon>Hologalegina</taxon>
        <taxon>IRL clade</taxon>
        <taxon>Trifolieae</taxon>
        <taxon>Trifolium</taxon>
    </lineage>
</organism>
<dbReference type="Proteomes" id="UP000265520">
    <property type="component" value="Unassembled WGS sequence"/>
</dbReference>
<accession>A0A392NB08</accession>
<evidence type="ECO:0000313" key="3">
    <source>
        <dbReference type="Proteomes" id="UP000265520"/>
    </source>
</evidence>
<feature type="region of interest" description="Disordered" evidence="1">
    <location>
        <begin position="33"/>
        <end position="59"/>
    </location>
</feature>
<dbReference type="AlphaFoldDB" id="A0A392NB08"/>
<dbReference type="EMBL" id="LXQA010033902">
    <property type="protein sequence ID" value="MCH97026.1"/>
    <property type="molecule type" value="Genomic_DNA"/>
</dbReference>
<keyword evidence="3" id="KW-1185">Reference proteome</keyword>
<feature type="non-terminal residue" evidence="2">
    <location>
        <position position="1"/>
    </location>
</feature>
<evidence type="ECO:0000313" key="2">
    <source>
        <dbReference type="EMBL" id="MCH97026.1"/>
    </source>
</evidence>